<dbReference type="Proteomes" id="UP000002358">
    <property type="component" value="Unassembled WGS sequence"/>
</dbReference>
<sequence length="253" mass="28940">MLLLYYWIKFEEKNLKELWIRVGAAAKKRFLPVHIVAKHEQTGIQLCSTLLAVHHLTGSDYTSKIGTKYSALRSSPKKFLRSVAQGISKLEIENCIEEAEKYLVQVIKKGNACLTFDELRFWMYHYGNTASILDLPPTSNSIKLHILRAFYATFEHMNLLNAECPKLDPLEFGYIQQEEHLIPIKVAVSFPPMDELVPNCNSTNCSRKTCLCRSAGLSCISFCICRSTGVCKNPYDSKDKNDNFNLNPKFYFH</sequence>
<accession>A0A7M7Q9E6</accession>
<keyword evidence="2" id="KW-1185">Reference proteome</keyword>
<evidence type="ECO:0000313" key="1">
    <source>
        <dbReference type="EnsemblMetazoa" id="XP_031784055"/>
    </source>
</evidence>
<dbReference type="OrthoDB" id="7699256at2759"/>
<name>A0A7M7Q9E6_NASVI</name>
<proteinExistence type="predicted"/>
<dbReference type="RefSeq" id="XP_031784055.1">
    <property type="nucleotide sequence ID" value="XM_031928195.2"/>
</dbReference>
<dbReference type="GeneID" id="107981544"/>
<evidence type="ECO:0000313" key="2">
    <source>
        <dbReference type="Proteomes" id="UP000002358"/>
    </source>
</evidence>
<protein>
    <recommendedName>
        <fullName evidence="3">Tesmin/TSO1-like CXC domain-containing protein</fullName>
    </recommendedName>
</protein>
<dbReference type="KEGG" id="nvi:107981544"/>
<evidence type="ECO:0008006" key="3">
    <source>
        <dbReference type="Google" id="ProtNLM"/>
    </source>
</evidence>
<organism evidence="1 2">
    <name type="scientific">Nasonia vitripennis</name>
    <name type="common">Parasitic wasp</name>
    <dbReference type="NCBI Taxonomy" id="7425"/>
    <lineage>
        <taxon>Eukaryota</taxon>
        <taxon>Metazoa</taxon>
        <taxon>Ecdysozoa</taxon>
        <taxon>Arthropoda</taxon>
        <taxon>Hexapoda</taxon>
        <taxon>Insecta</taxon>
        <taxon>Pterygota</taxon>
        <taxon>Neoptera</taxon>
        <taxon>Endopterygota</taxon>
        <taxon>Hymenoptera</taxon>
        <taxon>Apocrita</taxon>
        <taxon>Proctotrupomorpha</taxon>
        <taxon>Chalcidoidea</taxon>
        <taxon>Pteromalidae</taxon>
        <taxon>Pteromalinae</taxon>
        <taxon>Nasonia</taxon>
    </lineage>
</organism>
<dbReference type="InParanoid" id="A0A7M7Q9E6"/>
<reference evidence="1" key="1">
    <citation type="submission" date="2021-01" db="UniProtKB">
        <authorList>
            <consortium name="EnsemblMetazoa"/>
        </authorList>
    </citation>
    <scope>IDENTIFICATION</scope>
</reference>
<dbReference type="EnsemblMetazoa" id="XM_031928195">
    <property type="protein sequence ID" value="XP_031784055"/>
    <property type="gene ID" value="LOC107981544"/>
</dbReference>
<dbReference type="AlphaFoldDB" id="A0A7M7Q9E6"/>